<dbReference type="GO" id="GO:0046872">
    <property type="term" value="F:metal ion binding"/>
    <property type="evidence" value="ECO:0007669"/>
    <property type="project" value="UniProtKB-KW"/>
</dbReference>
<evidence type="ECO:0000256" key="5">
    <source>
        <dbReference type="ARBA" id="ARBA00022801"/>
    </source>
</evidence>
<keyword evidence="6" id="KW-0106">Calcium</keyword>
<proteinExistence type="inferred from homology"/>
<reference evidence="8 9" key="1">
    <citation type="submission" date="2018-03" db="EMBL/GenBank/DDBJ databases">
        <title>Genomic Encyclopedia of Archaeal and Bacterial Type Strains, Phase II (KMG-II): from individual species to whole genera.</title>
        <authorList>
            <person name="Goeker M."/>
        </authorList>
    </citation>
    <scope>NUCLEOTIDE SEQUENCE [LARGE SCALE GENOMIC DNA]</scope>
    <source>
        <strain evidence="8 9">DSM 100346</strain>
    </source>
</reference>
<dbReference type="AlphaFoldDB" id="A0A316B5H2"/>
<keyword evidence="9" id="KW-1185">Reference proteome</keyword>
<comment type="cofactor">
    <cofactor evidence="1">
        <name>Ca(2+)</name>
        <dbReference type="ChEBI" id="CHEBI:29108"/>
    </cofactor>
</comment>
<dbReference type="Pfam" id="PF00884">
    <property type="entry name" value="Sulfatase"/>
    <property type="match status" value="1"/>
</dbReference>
<dbReference type="Proteomes" id="UP000245880">
    <property type="component" value="Unassembled WGS sequence"/>
</dbReference>
<evidence type="ECO:0000256" key="1">
    <source>
        <dbReference type="ARBA" id="ARBA00001913"/>
    </source>
</evidence>
<dbReference type="PANTHER" id="PTHR42693">
    <property type="entry name" value="ARYLSULFATASE FAMILY MEMBER"/>
    <property type="match status" value="1"/>
</dbReference>
<dbReference type="GO" id="GO:0004065">
    <property type="term" value="F:arylsulfatase activity"/>
    <property type="evidence" value="ECO:0007669"/>
    <property type="project" value="TreeGrafter"/>
</dbReference>
<dbReference type="RefSeq" id="WP_109674513.1">
    <property type="nucleotide sequence ID" value="NZ_QGDT01000005.1"/>
</dbReference>
<dbReference type="PROSITE" id="PS00523">
    <property type="entry name" value="SULFATASE_1"/>
    <property type="match status" value="1"/>
</dbReference>
<gene>
    <name evidence="8" type="ORF">CLV98_10567</name>
</gene>
<accession>A0A316B5H2</accession>
<feature type="domain" description="Sulfatase N-terminal" evidence="7">
    <location>
        <begin position="28"/>
        <end position="350"/>
    </location>
</feature>
<dbReference type="Gene3D" id="3.40.720.10">
    <property type="entry name" value="Alkaline Phosphatase, subunit A"/>
    <property type="match status" value="1"/>
</dbReference>
<keyword evidence="3" id="KW-0479">Metal-binding</keyword>
<dbReference type="PROSITE" id="PS00149">
    <property type="entry name" value="SULFATASE_2"/>
    <property type="match status" value="1"/>
</dbReference>
<evidence type="ECO:0000313" key="8">
    <source>
        <dbReference type="EMBL" id="PWJ57887.1"/>
    </source>
</evidence>
<dbReference type="InterPro" id="IPR050738">
    <property type="entry name" value="Sulfatase"/>
</dbReference>
<dbReference type="InterPro" id="IPR000917">
    <property type="entry name" value="Sulfatase_N"/>
</dbReference>
<comment type="similarity">
    <text evidence="2">Belongs to the sulfatase family.</text>
</comment>
<dbReference type="InterPro" id="IPR024607">
    <property type="entry name" value="Sulfatase_CS"/>
</dbReference>
<dbReference type="EMBL" id="QGDT01000005">
    <property type="protein sequence ID" value="PWJ57887.1"/>
    <property type="molecule type" value="Genomic_DNA"/>
</dbReference>
<evidence type="ECO:0000256" key="6">
    <source>
        <dbReference type="ARBA" id="ARBA00022837"/>
    </source>
</evidence>
<keyword evidence="4" id="KW-0732">Signal</keyword>
<evidence type="ECO:0000256" key="4">
    <source>
        <dbReference type="ARBA" id="ARBA00022729"/>
    </source>
</evidence>
<evidence type="ECO:0000259" key="7">
    <source>
        <dbReference type="Pfam" id="PF00884"/>
    </source>
</evidence>
<dbReference type="SUPFAM" id="SSF53649">
    <property type="entry name" value="Alkaline phosphatase-like"/>
    <property type="match status" value="1"/>
</dbReference>
<dbReference type="CDD" id="cd16144">
    <property type="entry name" value="ARS_like"/>
    <property type="match status" value="1"/>
</dbReference>
<dbReference type="OrthoDB" id="9764377at2"/>
<evidence type="ECO:0000256" key="3">
    <source>
        <dbReference type="ARBA" id="ARBA00022723"/>
    </source>
</evidence>
<dbReference type="PANTHER" id="PTHR42693:SF42">
    <property type="entry name" value="ARYLSULFATASE G"/>
    <property type="match status" value="1"/>
</dbReference>
<protein>
    <submittedName>
        <fullName evidence="8">Arylsulfatase A-like enzyme</fullName>
    </submittedName>
</protein>
<sequence>MQKIFIIIGFIIGSLSNVMAQGSRASQPNIVLILADDLGYADVGYLGKKPGISTPNIDLLAKNGMAFTNAYAAAPVCSPTRASLLTGKSPAALKLTCHIPGMGMQTYLDKFNKGQKLKEAYFVDRLDSQETTIAQLLQRNGYATGFIGKWHLAGDGSAQSNDGIINPDLLPDKYGFDSNIGGCAYGQPASYFSPYKNGTLPDGPAGEYLTDRLGDEAVRFIVRHKDRPFFLDLSTYTVHTPMQAPEATVAKYKGNKYYAMIEKLDQAVGKVVGKLKELKLMDDTIIIFYSDNGGLQENPPLRERKGSLYEGGIRVPLIISWTNHISAEQISHEPVTTVDFFPTLLEAAQIPLPKEGQLEGQSLWPILSGERTTARQPLYWHFPHHRSGTELAMAAAIREGDWKLIKDFESEELYLFNLKEDVGETKNLQATETNKTKDLLLKLEAWQARVKAEMPEPNTAN</sequence>
<comment type="caution">
    <text evidence="8">The sequence shown here is derived from an EMBL/GenBank/DDBJ whole genome shotgun (WGS) entry which is preliminary data.</text>
</comment>
<dbReference type="InterPro" id="IPR017850">
    <property type="entry name" value="Alkaline_phosphatase_core_sf"/>
</dbReference>
<organism evidence="8 9">
    <name type="scientific">Dyadobacter jejuensis</name>
    <dbReference type="NCBI Taxonomy" id="1082580"/>
    <lineage>
        <taxon>Bacteria</taxon>
        <taxon>Pseudomonadati</taxon>
        <taxon>Bacteroidota</taxon>
        <taxon>Cytophagia</taxon>
        <taxon>Cytophagales</taxon>
        <taxon>Spirosomataceae</taxon>
        <taxon>Dyadobacter</taxon>
    </lineage>
</organism>
<evidence type="ECO:0000256" key="2">
    <source>
        <dbReference type="ARBA" id="ARBA00008779"/>
    </source>
</evidence>
<dbReference type="Gene3D" id="3.30.1120.10">
    <property type="match status" value="1"/>
</dbReference>
<evidence type="ECO:0000313" key="9">
    <source>
        <dbReference type="Proteomes" id="UP000245880"/>
    </source>
</evidence>
<name>A0A316B5H2_9BACT</name>
<keyword evidence="5" id="KW-0378">Hydrolase</keyword>